<dbReference type="CDD" id="cd01428">
    <property type="entry name" value="ADK"/>
    <property type="match status" value="2"/>
</dbReference>
<comment type="similarity">
    <text evidence="4">Belongs to the dpy-30 family.</text>
</comment>
<dbReference type="CDD" id="cd22965">
    <property type="entry name" value="DD_DPY30_SDC1"/>
    <property type="match status" value="1"/>
</dbReference>
<evidence type="ECO:0000313" key="19">
    <source>
        <dbReference type="Proteomes" id="UP000650467"/>
    </source>
</evidence>
<dbReference type="FunFam" id="3.30.63.10:FF:000002">
    <property type="entry name" value="Guanylate kinase 1"/>
    <property type="match status" value="1"/>
</dbReference>
<keyword evidence="7" id="KW-0808">Transferase</keyword>
<dbReference type="SUPFAM" id="SSF52540">
    <property type="entry name" value="P-loop containing nucleoside triphosphate hydrolases"/>
    <property type="match status" value="3"/>
</dbReference>
<evidence type="ECO:0000256" key="9">
    <source>
        <dbReference type="ARBA" id="ARBA00022777"/>
    </source>
</evidence>
<feature type="compositionally biased region" description="Acidic residues" evidence="16">
    <location>
        <begin position="383"/>
        <end position="400"/>
    </location>
</feature>
<evidence type="ECO:0000313" key="18">
    <source>
        <dbReference type="EMBL" id="KAG2426506.1"/>
    </source>
</evidence>
<dbReference type="Gene3D" id="3.30.63.10">
    <property type="entry name" value="Guanylate Kinase phosphate binding domain"/>
    <property type="match status" value="1"/>
</dbReference>
<dbReference type="Gene3D" id="1.20.5.190">
    <property type="match status" value="2"/>
</dbReference>
<evidence type="ECO:0000259" key="17">
    <source>
        <dbReference type="PROSITE" id="PS50052"/>
    </source>
</evidence>
<feature type="region of interest" description="Disordered" evidence="16">
    <location>
        <begin position="377"/>
        <end position="424"/>
    </location>
</feature>
<evidence type="ECO:0000256" key="4">
    <source>
        <dbReference type="ARBA" id="ARBA00010849"/>
    </source>
</evidence>
<dbReference type="CDD" id="cd00071">
    <property type="entry name" value="GMPK"/>
    <property type="match status" value="1"/>
</dbReference>
<evidence type="ECO:0000256" key="2">
    <source>
        <dbReference type="ARBA" id="ARBA00005790"/>
    </source>
</evidence>
<dbReference type="Pfam" id="PF00625">
    <property type="entry name" value="Guanylate_kin"/>
    <property type="match status" value="1"/>
</dbReference>
<dbReference type="InterPro" id="IPR007858">
    <property type="entry name" value="Dpy-30_motif"/>
</dbReference>
<organism evidence="18 19">
    <name type="scientific">Chlamydomonas incerta</name>
    <dbReference type="NCBI Taxonomy" id="51695"/>
    <lineage>
        <taxon>Eukaryota</taxon>
        <taxon>Viridiplantae</taxon>
        <taxon>Chlorophyta</taxon>
        <taxon>core chlorophytes</taxon>
        <taxon>Chlorophyceae</taxon>
        <taxon>CS clade</taxon>
        <taxon>Chlamydomonadales</taxon>
        <taxon>Chlamydomonadaceae</taxon>
        <taxon>Chlamydomonas</taxon>
    </lineage>
</organism>
<keyword evidence="10" id="KW-0067">ATP-binding</keyword>
<dbReference type="InterPro" id="IPR027417">
    <property type="entry name" value="P-loop_NTPase"/>
</dbReference>
<evidence type="ECO:0000256" key="7">
    <source>
        <dbReference type="ARBA" id="ARBA00022679"/>
    </source>
</evidence>
<dbReference type="EMBL" id="JAEHOC010000047">
    <property type="protein sequence ID" value="KAG2426506.1"/>
    <property type="molecule type" value="Genomic_DNA"/>
</dbReference>
<dbReference type="PRINTS" id="PR00094">
    <property type="entry name" value="ADENYLTKNASE"/>
</dbReference>
<keyword evidence="9" id="KW-0418">Kinase</keyword>
<feature type="compositionally biased region" description="Pro residues" evidence="16">
    <location>
        <begin position="889"/>
        <end position="901"/>
    </location>
</feature>
<dbReference type="InterPro" id="IPR000048">
    <property type="entry name" value="IQ_motif_EF-hand-BS"/>
</dbReference>
<dbReference type="InterPro" id="IPR017665">
    <property type="entry name" value="Guanylate_kinase"/>
</dbReference>
<dbReference type="Proteomes" id="UP000650467">
    <property type="component" value="Unassembled WGS sequence"/>
</dbReference>
<dbReference type="GO" id="GO:0005634">
    <property type="term" value="C:nucleus"/>
    <property type="evidence" value="ECO:0007669"/>
    <property type="project" value="UniProtKB-SubCell"/>
</dbReference>
<evidence type="ECO:0000256" key="5">
    <source>
        <dbReference type="ARBA" id="ARBA00012955"/>
    </source>
</evidence>
<dbReference type="GO" id="GO:0004385">
    <property type="term" value="F:GMP kinase activity"/>
    <property type="evidence" value="ECO:0007669"/>
    <property type="project" value="UniProtKB-EC"/>
</dbReference>
<reference evidence="18" key="1">
    <citation type="journal article" date="2020" name="bioRxiv">
        <title>Comparative genomics of Chlamydomonas.</title>
        <authorList>
            <person name="Craig R.J."/>
            <person name="Hasan A.R."/>
            <person name="Ness R.W."/>
            <person name="Keightley P.D."/>
        </authorList>
    </citation>
    <scope>NUCLEOTIDE SEQUENCE</scope>
    <source>
        <strain evidence="18">SAG 7.73</strain>
    </source>
</reference>
<dbReference type="Gene3D" id="3.40.50.300">
    <property type="entry name" value="P-loop containing nucleotide triphosphate hydrolases"/>
    <property type="match status" value="3"/>
</dbReference>
<dbReference type="InterPro" id="IPR008144">
    <property type="entry name" value="Guanylate_kin-like_dom"/>
</dbReference>
<dbReference type="PROSITE" id="PS00113">
    <property type="entry name" value="ADENYLATE_KINASE"/>
    <property type="match status" value="2"/>
</dbReference>
<feature type="compositionally biased region" description="Acidic residues" evidence="16">
    <location>
        <begin position="468"/>
        <end position="478"/>
    </location>
</feature>
<feature type="domain" description="Guanylate kinase-like" evidence="17">
    <location>
        <begin position="684"/>
        <end position="868"/>
    </location>
</feature>
<dbReference type="GO" id="GO:0005524">
    <property type="term" value="F:ATP binding"/>
    <property type="evidence" value="ECO:0007669"/>
    <property type="project" value="UniProtKB-KW"/>
</dbReference>
<sequence length="995" mass="103872">MSDSGSTRFLVDGFPRTLDQLRDFDSQIKPCDGVLVFTVAEEVAVERLLARGATSGRADDNEETIRTRMQVFQDESQPVIDYLRDSGVNVHEVDASSEPEEVFAAVEPFMDAMEAAAAEKEAAAGDAPAPPAGGEADAEAEAEQPPAAEDGEAAPADAAADADADAGADATADAPDAPDAPKGAAAADLEEALVVFVLGAPGAGKGTQCDLIKARYGWVHVSTGDLLRAELKKGSAIGQQAQALMAAGQMVPTGLVLDLLLAAMRATPPPRRRFLVDGFPRVLEQLQEFEGRIKPCDGVLVFSVPEDVAVERLLARGATSGRADDNEETIRTRMQVFHQESQPVIEFLREQGANVAEIEATGEPEEIFTQVASFMDMFGPPLEPEEQQQEEEGQQQEEGQEGQAAAEGEQAAQAAEGEGEGEYSAEQQAAILRIQAAGRGYLDRKKVAALRAEKIAEGASAAEAQAEAEAEVAAEAEEAAAAAEGEGEYSAEQQAAILRIQAAGRGYLDRKKVAALRAEKMAEGAPAAEAQAEAEAEVAAEAQAEADAAAEEAAAVAYTAEQEAAILRIQAAGRGYLDRKKVAALRAEKMAEGASAAEAQAEAEAQLQAEAVAKAEEAEEAAEAAAAEAYSAEQEAAILRIQAAGRGYLDRKKVAAIKADKAAAGAAAAADFEARMASQVANIRGMLVVCGPSGVGKGTLIGKLMAEHGDKFGFSVSHTTRGPRPGEEDGVHYHFTDMASMSRDVEAGMFLEHAAVHGNLYGTSLASVATVGRGGRVAVLDIDVQGAAKIKASRAAAKAVYVFVDPPSMEELEARLRGRGTETEDKVQLRLKNSTAEIGRSHDPGFFDARVVNDDLDAAYHRFKLTIERLLPGTFKPADLRPPSAARTPTPPSAPAPPPAAAAPRAAATSARAAAPAAPAPVAAAAATSSSSASSALPVRQYMDATVVPVLREALRALNEERPGDPLQYLADFFLEARAHGGRHPRTGGNGKIGH</sequence>
<dbReference type="Pfam" id="PF00406">
    <property type="entry name" value="ADK"/>
    <property type="match status" value="2"/>
</dbReference>
<dbReference type="InterPro" id="IPR008145">
    <property type="entry name" value="GK/Ca_channel_bsu"/>
</dbReference>
<dbReference type="Pfam" id="PF00612">
    <property type="entry name" value="IQ"/>
    <property type="match status" value="4"/>
</dbReference>
<evidence type="ECO:0000256" key="16">
    <source>
        <dbReference type="SAM" id="MobiDB-lite"/>
    </source>
</evidence>
<dbReference type="PROSITE" id="PS50096">
    <property type="entry name" value="IQ"/>
    <property type="match status" value="4"/>
</dbReference>
<evidence type="ECO:0000256" key="13">
    <source>
        <dbReference type="ARBA" id="ARBA00067520"/>
    </source>
</evidence>
<gene>
    <name evidence="18" type="ORF">HXX76_011733</name>
</gene>
<evidence type="ECO:0000256" key="8">
    <source>
        <dbReference type="ARBA" id="ARBA00022741"/>
    </source>
</evidence>
<feature type="compositionally biased region" description="Low complexity" evidence="16">
    <location>
        <begin position="167"/>
        <end position="184"/>
    </location>
</feature>
<dbReference type="EC" id="2.7.4.3" evidence="5"/>
<feature type="coiled-coil region" evidence="15">
    <location>
        <begin position="598"/>
        <end position="635"/>
    </location>
</feature>
<evidence type="ECO:0000256" key="3">
    <source>
        <dbReference type="ARBA" id="ARBA00007220"/>
    </source>
</evidence>
<comment type="similarity">
    <text evidence="2">Belongs to the guanylate kinase family.</text>
</comment>
<dbReference type="Pfam" id="PF05186">
    <property type="entry name" value="Dpy-30"/>
    <property type="match status" value="1"/>
</dbReference>
<comment type="subcellular location">
    <subcellularLocation>
        <location evidence="1">Nucleus</location>
    </subcellularLocation>
</comment>
<comment type="caution">
    <text evidence="18">The sequence shown here is derived from an EMBL/GenBank/DDBJ whole genome shotgun (WGS) entry which is preliminary data.</text>
</comment>
<dbReference type="InterPro" id="IPR020590">
    <property type="entry name" value="Guanylate_kinase_CS"/>
</dbReference>
<evidence type="ECO:0000256" key="1">
    <source>
        <dbReference type="ARBA" id="ARBA00004123"/>
    </source>
</evidence>
<dbReference type="PROSITE" id="PS50052">
    <property type="entry name" value="GUANYLATE_KINASE_2"/>
    <property type="match status" value="1"/>
</dbReference>
<dbReference type="InterPro" id="IPR000850">
    <property type="entry name" value="Adenylat/UMP-CMP_kin"/>
</dbReference>
<dbReference type="HAMAP" id="MF_00235">
    <property type="entry name" value="Adenylate_kinase_Adk"/>
    <property type="match status" value="1"/>
</dbReference>
<dbReference type="SMART" id="SM00015">
    <property type="entry name" value="IQ"/>
    <property type="match status" value="4"/>
</dbReference>
<comment type="similarity">
    <text evidence="3">Belongs to the adenylate kinase family.</text>
</comment>
<feature type="region of interest" description="Disordered" evidence="16">
    <location>
        <begin position="876"/>
        <end position="908"/>
    </location>
</feature>
<dbReference type="EC" id="2.7.4.8" evidence="6"/>
<evidence type="ECO:0000256" key="11">
    <source>
        <dbReference type="ARBA" id="ARBA00023242"/>
    </source>
</evidence>
<keyword evidence="8" id="KW-0547">Nucleotide-binding</keyword>
<evidence type="ECO:0000256" key="15">
    <source>
        <dbReference type="SAM" id="Coils"/>
    </source>
</evidence>
<evidence type="ECO:0000256" key="6">
    <source>
        <dbReference type="ARBA" id="ARBA00012961"/>
    </source>
</evidence>
<comment type="catalytic activity">
    <reaction evidence="12">
        <text>GMP + ATP = GDP + ADP</text>
        <dbReference type="Rhea" id="RHEA:20780"/>
        <dbReference type="ChEBI" id="CHEBI:30616"/>
        <dbReference type="ChEBI" id="CHEBI:58115"/>
        <dbReference type="ChEBI" id="CHEBI:58189"/>
        <dbReference type="ChEBI" id="CHEBI:456216"/>
        <dbReference type="EC" id="2.7.4.8"/>
    </reaction>
</comment>
<feature type="compositionally biased region" description="Low complexity" evidence="16">
    <location>
        <begin position="124"/>
        <end position="135"/>
    </location>
</feature>
<keyword evidence="19" id="KW-1185">Reference proteome</keyword>
<dbReference type="SMART" id="SM00072">
    <property type="entry name" value="GuKc"/>
    <property type="match status" value="1"/>
</dbReference>
<feature type="region of interest" description="Disordered" evidence="16">
    <location>
        <begin position="116"/>
        <end position="184"/>
    </location>
</feature>
<feature type="compositionally biased region" description="Low complexity" evidence="16">
    <location>
        <begin position="143"/>
        <end position="159"/>
    </location>
</feature>
<name>A0A835VVC1_CHLIN</name>
<dbReference type="AlphaFoldDB" id="A0A835VVC1"/>
<dbReference type="InterPro" id="IPR049629">
    <property type="entry name" value="DPY30_SDC1_DD"/>
</dbReference>
<feature type="compositionally biased region" description="Low complexity" evidence="16">
    <location>
        <begin position="401"/>
        <end position="416"/>
    </location>
</feature>
<evidence type="ECO:0000256" key="12">
    <source>
        <dbReference type="ARBA" id="ARBA00048594"/>
    </source>
</evidence>
<dbReference type="NCBIfam" id="TIGR03263">
    <property type="entry name" value="guanyl_kin"/>
    <property type="match status" value="1"/>
</dbReference>
<dbReference type="GO" id="GO:0004017">
    <property type="term" value="F:AMP kinase activity"/>
    <property type="evidence" value="ECO:0007669"/>
    <property type="project" value="UniProtKB-EC"/>
</dbReference>
<evidence type="ECO:0000256" key="10">
    <source>
        <dbReference type="ARBA" id="ARBA00022840"/>
    </source>
</evidence>
<proteinExistence type="inferred from homology"/>
<evidence type="ECO:0000256" key="14">
    <source>
        <dbReference type="ARBA" id="ARBA00081967"/>
    </source>
</evidence>
<dbReference type="FunFam" id="3.40.50.300:FF:000776">
    <property type="entry name" value="Guanylate kinase 2"/>
    <property type="match status" value="1"/>
</dbReference>
<feature type="region of interest" description="Disordered" evidence="16">
    <location>
        <begin position="468"/>
        <end position="487"/>
    </location>
</feature>
<dbReference type="OrthoDB" id="442176at2759"/>
<dbReference type="Gene3D" id="1.20.890.10">
    <property type="entry name" value="cAMP-dependent protein kinase regulatory subunit, dimerization-anchoring domain"/>
    <property type="match status" value="1"/>
</dbReference>
<dbReference type="PROSITE" id="PS00856">
    <property type="entry name" value="GUANYLATE_KINASE_1"/>
    <property type="match status" value="1"/>
</dbReference>
<accession>A0A835VVC1</accession>
<protein>
    <recommendedName>
        <fullName evidence="13">Guanylate kinase 1</fullName>
        <ecNumber evidence="5">2.7.4.3</ecNumber>
        <ecNumber evidence="6">2.7.4.8</ecNumber>
    </recommendedName>
    <alternativeName>
        <fullName evidence="14">GMP kinase 1</fullName>
    </alternativeName>
</protein>
<keyword evidence="11" id="KW-0539">Nucleus</keyword>
<keyword evidence="15" id="KW-0175">Coiled coil</keyword>
<dbReference type="InterPro" id="IPR033690">
    <property type="entry name" value="Adenylat_kinase_CS"/>
</dbReference>
<dbReference type="PANTHER" id="PTHR23359">
    <property type="entry name" value="NUCLEOTIDE KINASE"/>
    <property type="match status" value="1"/>
</dbReference>